<comment type="subcellular location">
    <subcellularLocation>
        <location evidence="1">Secreted</location>
    </subcellularLocation>
</comment>
<evidence type="ECO:0000259" key="3">
    <source>
        <dbReference type="PROSITE" id="PS51677"/>
    </source>
</evidence>
<dbReference type="PANTHER" id="PTHR34216:SF3">
    <property type="entry name" value="POLY-BETA-1,6-N-ACETYL-D-GLUCOSAMINE N-DEACETYLASE"/>
    <property type="match status" value="1"/>
</dbReference>
<sequence>MTSTNQSIVLMYHGTPTANPITNYSLQACLFQRQLAYLDKNGWHFAKISDLLEDKALPSSSVTLTFDDGYADNFENAFLPLVENGMKATWFITTDCIGKHAQWMRPPSEQTKMLSADQIQEMSNAGMEIGSHTCSHPDLSQLPFKQQLDELTRSKQILEDIVQKPVTGFAYPFGRYNEDTLQAVQAAGYQWACSTRSGWFKKDDNPLLIRRVTVFSGDTSSVLARKLNFADNDVSLKKLANYYLKRLKTKLTPQP</sequence>
<dbReference type="EMBL" id="CP035467">
    <property type="protein sequence ID" value="QCW81993.1"/>
    <property type="molecule type" value="Genomic_DNA"/>
</dbReference>
<organism evidence="4 5">
    <name type="scientific">Methylotuvimicrobium buryatense</name>
    <name type="common">Methylomicrobium buryatense</name>
    <dbReference type="NCBI Taxonomy" id="95641"/>
    <lineage>
        <taxon>Bacteria</taxon>
        <taxon>Pseudomonadati</taxon>
        <taxon>Pseudomonadota</taxon>
        <taxon>Gammaproteobacteria</taxon>
        <taxon>Methylococcales</taxon>
        <taxon>Methylococcaceae</taxon>
        <taxon>Methylotuvimicrobium</taxon>
    </lineage>
</organism>
<dbReference type="PROSITE" id="PS51677">
    <property type="entry name" value="NODB"/>
    <property type="match status" value="1"/>
</dbReference>
<evidence type="ECO:0000256" key="2">
    <source>
        <dbReference type="ARBA" id="ARBA00022729"/>
    </source>
</evidence>
<name>A0A4P9UND4_METBY</name>
<dbReference type="Pfam" id="PF01522">
    <property type="entry name" value="Polysacc_deac_1"/>
    <property type="match status" value="1"/>
</dbReference>
<dbReference type="GO" id="GO:0005975">
    <property type="term" value="P:carbohydrate metabolic process"/>
    <property type="evidence" value="ECO:0007669"/>
    <property type="project" value="InterPro"/>
</dbReference>
<keyword evidence="2" id="KW-0732">Signal</keyword>
<dbReference type="InterPro" id="IPR002509">
    <property type="entry name" value="NODB_dom"/>
</dbReference>
<evidence type="ECO:0000313" key="4">
    <source>
        <dbReference type="EMBL" id="QCW81993.1"/>
    </source>
</evidence>
<dbReference type="CDD" id="cd10918">
    <property type="entry name" value="CE4_NodB_like_5s_6s"/>
    <property type="match status" value="1"/>
</dbReference>
<protein>
    <submittedName>
        <fullName evidence="4">Polysaccharide deacetylase family protein</fullName>
    </submittedName>
</protein>
<dbReference type="Proteomes" id="UP000305881">
    <property type="component" value="Chromosome"/>
</dbReference>
<dbReference type="Gene3D" id="3.20.20.370">
    <property type="entry name" value="Glycoside hydrolase/deacetylase"/>
    <property type="match status" value="1"/>
</dbReference>
<dbReference type="GO" id="GO:0005576">
    <property type="term" value="C:extracellular region"/>
    <property type="evidence" value="ECO:0007669"/>
    <property type="project" value="UniProtKB-SubCell"/>
</dbReference>
<evidence type="ECO:0000256" key="1">
    <source>
        <dbReference type="ARBA" id="ARBA00004613"/>
    </source>
</evidence>
<proteinExistence type="predicted"/>
<evidence type="ECO:0000313" key="5">
    <source>
        <dbReference type="Proteomes" id="UP000305881"/>
    </source>
</evidence>
<dbReference type="GO" id="GO:0016810">
    <property type="term" value="F:hydrolase activity, acting on carbon-nitrogen (but not peptide) bonds"/>
    <property type="evidence" value="ECO:0007669"/>
    <property type="project" value="InterPro"/>
</dbReference>
<feature type="domain" description="NodB homology" evidence="3">
    <location>
        <begin position="60"/>
        <end position="255"/>
    </location>
</feature>
<dbReference type="AlphaFoldDB" id="A0A4P9UND4"/>
<gene>
    <name evidence="4" type="ORF">EQU24_06805</name>
</gene>
<dbReference type="SUPFAM" id="SSF88713">
    <property type="entry name" value="Glycoside hydrolase/deacetylase"/>
    <property type="match status" value="1"/>
</dbReference>
<dbReference type="InterPro" id="IPR011330">
    <property type="entry name" value="Glyco_hydro/deAcase_b/a-brl"/>
</dbReference>
<keyword evidence="5" id="KW-1185">Reference proteome</keyword>
<dbReference type="STRING" id="675511.GCA_000341735_01653"/>
<reference evidence="5" key="1">
    <citation type="journal article" date="2019" name="J. Bacteriol.">
        <title>A Mutagenic Screen Identifies a TonB-Dependent Receptor Required for the Lanthanide Metal Switch in the Type I Methanotroph 'Methylotuvimicrobium buryatense' 5GB1C.</title>
        <authorList>
            <person name="Groom J.D."/>
            <person name="Ford S.M."/>
            <person name="Pesesky M.W."/>
            <person name="Lidstrom M.E."/>
        </authorList>
    </citation>
    <scope>NUCLEOTIDE SEQUENCE [LARGE SCALE GENOMIC DNA]</scope>
    <source>
        <strain evidence="5">5GB1C</strain>
    </source>
</reference>
<accession>A0A4P9UND4</accession>
<dbReference type="PANTHER" id="PTHR34216">
    <property type="match status" value="1"/>
</dbReference>
<dbReference type="RefSeq" id="WP_017840208.1">
    <property type="nucleotide sequence ID" value="NZ_CP035467.1"/>
</dbReference>
<dbReference type="OrthoDB" id="9814639at2"/>
<dbReference type="InterPro" id="IPR051398">
    <property type="entry name" value="Polysacch_Deacetylase"/>
</dbReference>
<dbReference type="KEGG" id="mbur:EQU24_06805"/>